<keyword evidence="4" id="KW-0234">DNA repair</keyword>
<dbReference type="Gene3D" id="3.40.470.10">
    <property type="entry name" value="Uracil-DNA glycosylase-like domain"/>
    <property type="match status" value="1"/>
</dbReference>
<dbReference type="GO" id="GO:0006284">
    <property type="term" value="P:base-excision repair"/>
    <property type="evidence" value="ECO:0007669"/>
    <property type="project" value="InterPro"/>
</dbReference>
<reference evidence="6" key="2">
    <citation type="submission" date="2025-09" db="UniProtKB">
        <authorList>
            <consortium name="Ensembl"/>
        </authorList>
    </citation>
    <scope>IDENTIFICATION</scope>
</reference>
<dbReference type="PANTHER" id="PTHR13235">
    <property type="entry name" value="SINGLE-STRAND SELECTIVE MONOFUNCTIONAL URACIL DNA GLYCOSYLASE"/>
    <property type="match status" value="1"/>
</dbReference>
<reference evidence="6" key="1">
    <citation type="submission" date="2025-08" db="UniProtKB">
        <authorList>
            <consortium name="Ensembl"/>
        </authorList>
    </citation>
    <scope>IDENTIFICATION</scope>
</reference>
<evidence type="ECO:0000256" key="3">
    <source>
        <dbReference type="ARBA" id="ARBA00023125"/>
    </source>
</evidence>
<dbReference type="GO" id="GO:0003677">
    <property type="term" value="F:DNA binding"/>
    <property type="evidence" value="ECO:0007669"/>
    <property type="project" value="UniProtKB-KW"/>
</dbReference>
<name>A0A8C3BK65_CAIMO</name>
<dbReference type="AlphaFoldDB" id="A0A8C3BK65"/>
<evidence type="ECO:0000256" key="2">
    <source>
        <dbReference type="ARBA" id="ARBA00022801"/>
    </source>
</evidence>
<dbReference type="GO" id="GO:0017065">
    <property type="term" value="F:single-strand selective uracil DNA N-glycosylase activity"/>
    <property type="evidence" value="ECO:0007669"/>
    <property type="project" value="InterPro"/>
</dbReference>
<evidence type="ECO:0000256" key="1">
    <source>
        <dbReference type="ARBA" id="ARBA00022763"/>
    </source>
</evidence>
<feature type="region of interest" description="Disordered" evidence="5">
    <location>
        <begin position="1"/>
        <end position="23"/>
    </location>
</feature>
<protein>
    <submittedName>
        <fullName evidence="6">Single-strand-selective monofunctional uracil-DNA glycosylase 1</fullName>
    </submittedName>
</protein>
<dbReference type="GO" id="GO:0000703">
    <property type="term" value="F:oxidized pyrimidine nucleobase lesion DNA N-glycosylase activity"/>
    <property type="evidence" value="ECO:0007669"/>
    <property type="project" value="TreeGrafter"/>
</dbReference>
<feature type="region of interest" description="Disordered" evidence="5">
    <location>
        <begin position="249"/>
        <end position="286"/>
    </location>
</feature>
<evidence type="ECO:0000313" key="7">
    <source>
        <dbReference type="Proteomes" id="UP000694556"/>
    </source>
</evidence>
<dbReference type="InterPro" id="IPR039134">
    <property type="entry name" value="SMUG1"/>
</dbReference>
<dbReference type="Proteomes" id="UP000694556">
    <property type="component" value="Unassembled WGS sequence"/>
</dbReference>
<evidence type="ECO:0000256" key="5">
    <source>
        <dbReference type="SAM" id="MobiDB-lite"/>
    </source>
</evidence>
<proteinExistence type="predicted"/>
<organism evidence="6 7">
    <name type="scientific">Cairina moschata</name>
    <name type="common">Muscovy duck</name>
    <dbReference type="NCBI Taxonomy" id="8855"/>
    <lineage>
        <taxon>Eukaryota</taxon>
        <taxon>Metazoa</taxon>
        <taxon>Chordata</taxon>
        <taxon>Craniata</taxon>
        <taxon>Vertebrata</taxon>
        <taxon>Euteleostomi</taxon>
        <taxon>Archelosauria</taxon>
        <taxon>Archosauria</taxon>
        <taxon>Dinosauria</taxon>
        <taxon>Saurischia</taxon>
        <taxon>Theropoda</taxon>
        <taxon>Coelurosauria</taxon>
        <taxon>Aves</taxon>
        <taxon>Neognathae</taxon>
        <taxon>Galloanserae</taxon>
        <taxon>Anseriformes</taxon>
        <taxon>Anatidae</taxon>
        <taxon>Anatinae</taxon>
        <taxon>Cairina</taxon>
    </lineage>
</organism>
<dbReference type="Ensembl" id="ENSCMMT00000007017.1">
    <property type="protein sequence ID" value="ENSCMMP00000006307.1"/>
    <property type="gene ID" value="ENSCMMG00000004045.1"/>
</dbReference>
<dbReference type="InterPro" id="IPR036895">
    <property type="entry name" value="Uracil-DNA_glycosylase-like_sf"/>
</dbReference>
<keyword evidence="7" id="KW-1185">Reference proteome</keyword>
<keyword evidence="1" id="KW-0227">DNA damage</keyword>
<keyword evidence="3" id="KW-0238">DNA-binding</keyword>
<sequence>MEVTPGSAAGRAPGAETPRAAPEVRAVRAVPPVTAVPAVLAVPPVTAAPAVRAVPAVTVAPEVTAVPPVTVAPAVPPVLAVAEVTAVPVTAVSEVPAVPAAPELAAVLAVPPVTAAPAVPVVPELPAVAAVTAVAAVPEAEDLAGRFLQLEREQSALLEELPPFGAPVSHVYRPLDYAWEPHRHFVRRYCRGPKRVLFLGMNPGPFGMAQNGVPFGETRHVREWLRVRGRVGKPRNEHPKRPVLGWECRRAEENTPSPPPRRIQAFAPNPPSLHASPPLPLEPRRPPETLIKYLRLVSRY</sequence>
<evidence type="ECO:0000313" key="6">
    <source>
        <dbReference type="Ensembl" id="ENSCMMP00000006307.1"/>
    </source>
</evidence>
<keyword evidence="2" id="KW-0378">Hydrolase</keyword>
<dbReference type="SUPFAM" id="SSF52141">
    <property type="entry name" value="Uracil-DNA glycosylase-like"/>
    <property type="match status" value="1"/>
</dbReference>
<dbReference type="PANTHER" id="PTHR13235:SF2">
    <property type="entry name" value="SINGLE-STRAND SELECTIVE MONOFUNCTIONAL URACIL DNA GLYCOSYLASE"/>
    <property type="match status" value="1"/>
</dbReference>
<accession>A0A8C3BK65</accession>
<evidence type="ECO:0000256" key="4">
    <source>
        <dbReference type="ARBA" id="ARBA00023204"/>
    </source>
</evidence>